<dbReference type="InterPro" id="IPR000525">
    <property type="entry name" value="Initiator_Rep_WH1"/>
</dbReference>
<name>A0A2D2C849_9RHOB</name>
<dbReference type="GO" id="GO:0003887">
    <property type="term" value="F:DNA-directed DNA polymerase activity"/>
    <property type="evidence" value="ECO:0007669"/>
    <property type="project" value="InterPro"/>
</dbReference>
<evidence type="ECO:0000313" key="3">
    <source>
        <dbReference type="EMBL" id="ATQ58599.1"/>
    </source>
</evidence>
<dbReference type="GO" id="GO:0006270">
    <property type="term" value="P:DNA replication initiation"/>
    <property type="evidence" value="ECO:0007669"/>
    <property type="project" value="InterPro"/>
</dbReference>
<keyword evidence="3" id="KW-0614">Plasmid</keyword>
<evidence type="ECO:0000313" key="4">
    <source>
        <dbReference type="Proteomes" id="UP000229314"/>
    </source>
</evidence>
<dbReference type="AlphaFoldDB" id="A0A2D2C849"/>
<proteinExistence type="inferred from homology"/>
<accession>A0A2D2C849</accession>
<dbReference type="SUPFAM" id="SSF46785">
    <property type="entry name" value="Winged helix' DNA-binding domain"/>
    <property type="match status" value="1"/>
</dbReference>
<protein>
    <submittedName>
        <fullName evidence="3">Replication protein RepB</fullName>
    </submittedName>
</protein>
<dbReference type="Pfam" id="PF21205">
    <property type="entry name" value="Rep3_C"/>
    <property type="match status" value="1"/>
</dbReference>
<organism evidence="3 4">
    <name type="scientific">Paracoccus yeei</name>
    <dbReference type="NCBI Taxonomy" id="147645"/>
    <lineage>
        <taxon>Bacteria</taxon>
        <taxon>Pseudomonadati</taxon>
        <taxon>Pseudomonadota</taxon>
        <taxon>Alphaproteobacteria</taxon>
        <taxon>Rhodobacterales</taxon>
        <taxon>Paracoccaceae</taxon>
        <taxon>Paracoccus</taxon>
    </lineage>
</organism>
<comment type="similarity">
    <text evidence="1">Belongs to the initiator RepB protein family.</text>
</comment>
<evidence type="ECO:0000259" key="2">
    <source>
        <dbReference type="Pfam" id="PF01051"/>
    </source>
</evidence>
<dbReference type="EMBL" id="CP024428">
    <property type="protein sequence ID" value="ATQ58599.1"/>
    <property type="molecule type" value="Genomic_DNA"/>
</dbReference>
<evidence type="ECO:0000256" key="1">
    <source>
        <dbReference type="ARBA" id="ARBA00038283"/>
    </source>
</evidence>
<dbReference type="InterPro" id="IPR036388">
    <property type="entry name" value="WH-like_DNA-bd_sf"/>
</dbReference>
<dbReference type="Pfam" id="PF01051">
    <property type="entry name" value="Rep3_N"/>
    <property type="match status" value="1"/>
</dbReference>
<gene>
    <name evidence="3" type="ORF">PYTT13_22415</name>
</gene>
<feature type="domain" description="Initiator Rep protein WH1" evidence="2">
    <location>
        <begin position="32"/>
        <end position="172"/>
    </location>
</feature>
<dbReference type="Gene3D" id="1.10.10.10">
    <property type="entry name" value="Winged helix-like DNA-binding domain superfamily/Winged helix DNA-binding domain"/>
    <property type="match status" value="1"/>
</dbReference>
<reference evidence="3 4" key="1">
    <citation type="submission" date="2017-10" db="EMBL/GenBank/DDBJ databases">
        <title>Complete genome sequence of Paracoccus yeei TT13 isolated from human skin.</title>
        <authorList>
            <person name="Lee K."/>
            <person name="Lim J.Y."/>
            <person name="Hwang I."/>
        </authorList>
    </citation>
    <scope>NUCLEOTIDE SEQUENCE [LARGE SCALE GENOMIC DNA]</scope>
    <source>
        <strain evidence="3 4">TT13</strain>
        <plasmid evidence="4">Plasmid ptt13-6</plasmid>
    </source>
</reference>
<sequence length="288" mass="32529">MIQLRHPVVSDENRPKANSKRTLEVVPNLGEMVKPSELIEVKGAAKLSLADRRLYNVLLHNAFGPDLGTENRRFEIPLSELRDTHDSNDRLVQSIEALMTTVVTMRRADGSTDRVQLLGWNNLSDSKRKHGFLKYSIPPELAVLLRDSMVFAKLEMEVLRAFTSKYALALYEAVARRVRLQHIYSEKFGLDDFRELLGVEHDKLTTFGNLNQYAIKPALLEVNALSDFLVSVEPVKQGRRVVAVVIGWSVKDIEGRKAAYAELQRSRVGRRPRLAGTVETIDDEALLA</sequence>
<dbReference type="InterPro" id="IPR036390">
    <property type="entry name" value="WH_DNA-bd_sf"/>
</dbReference>
<dbReference type="Proteomes" id="UP000229314">
    <property type="component" value="Plasmid pTT13-6"/>
</dbReference>
<geneLocation type="plasmid" evidence="4">
    <name>ptt13-6</name>
</geneLocation>